<dbReference type="OrthoDB" id="9765204at2"/>
<dbReference type="SUPFAM" id="SSF69322">
    <property type="entry name" value="Tricorn protease domain 2"/>
    <property type="match status" value="1"/>
</dbReference>
<dbReference type="PANTHER" id="PTHR32305:SF15">
    <property type="entry name" value="PROTEIN RHSA-RELATED"/>
    <property type="match status" value="1"/>
</dbReference>
<comment type="caution">
    <text evidence="5">The sequence shown here is derived from an EMBL/GenBank/DDBJ whole genome shotgun (WGS) entry which is preliminary data.</text>
</comment>
<dbReference type="Gene3D" id="2.180.10.10">
    <property type="entry name" value="RHS repeat-associated core"/>
    <property type="match status" value="2"/>
</dbReference>
<dbReference type="Pfam" id="PF20148">
    <property type="entry name" value="DUF6531"/>
    <property type="match status" value="1"/>
</dbReference>
<feature type="compositionally biased region" description="Basic and acidic residues" evidence="2">
    <location>
        <begin position="494"/>
        <end position="505"/>
    </location>
</feature>
<dbReference type="InterPro" id="IPR031325">
    <property type="entry name" value="RHS_repeat"/>
</dbReference>
<accession>U2TV30</accession>
<protein>
    <submittedName>
        <fullName evidence="5">RHS repeat-associated core domain protein</fullName>
    </submittedName>
</protein>
<dbReference type="InterPro" id="IPR022385">
    <property type="entry name" value="Rhs_assc_core"/>
</dbReference>
<evidence type="ECO:0000256" key="1">
    <source>
        <dbReference type="ARBA" id="ARBA00022737"/>
    </source>
</evidence>
<keyword evidence="1" id="KW-0677">Repeat</keyword>
<dbReference type="Pfam" id="PF05593">
    <property type="entry name" value="RHS_repeat"/>
    <property type="match status" value="2"/>
</dbReference>
<dbReference type="STRING" id="1125712.HMPREF1316_2527"/>
<name>U2TV30_9ACTN</name>
<evidence type="ECO:0000313" key="6">
    <source>
        <dbReference type="Proteomes" id="UP000016638"/>
    </source>
</evidence>
<feature type="region of interest" description="Disordered" evidence="2">
    <location>
        <begin position="624"/>
        <end position="652"/>
    </location>
</feature>
<dbReference type="InterPro" id="IPR045351">
    <property type="entry name" value="DUF6531"/>
</dbReference>
<feature type="domain" description="DUF6531" evidence="3">
    <location>
        <begin position="237"/>
        <end position="309"/>
    </location>
</feature>
<evidence type="ECO:0000256" key="2">
    <source>
        <dbReference type="SAM" id="MobiDB-lite"/>
    </source>
</evidence>
<dbReference type="Pfam" id="PF25023">
    <property type="entry name" value="TEN_YD-shell"/>
    <property type="match status" value="2"/>
</dbReference>
<keyword evidence="6" id="KW-1185">Reference proteome</keyword>
<dbReference type="EMBL" id="AWEZ01000018">
    <property type="protein sequence ID" value="ERL09933.1"/>
    <property type="molecule type" value="Genomic_DNA"/>
</dbReference>
<feature type="compositionally biased region" description="Basic and acidic residues" evidence="2">
    <location>
        <begin position="630"/>
        <end position="639"/>
    </location>
</feature>
<dbReference type="PANTHER" id="PTHR32305">
    <property type="match status" value="1"/>
</dbReference>
<feature type="region of interest" description="Disordered" evidence="2">
    <location>
        <begin position="479"/>
        <end position="505"/>
    </location>
</feature>
<dbReference type="InterPro" id="IPR050708">
    <property type="entry name" value="T6SS_VgrG/RHS"/>
</dbReference>
<evidence type="ECO:0000259" key="4">
    <source>
        <dbReference type="Pfam" id="PF25023"/>
    </source>
</evidence>
<proteinExistence type="predicted"/>
<feature type="domain" description="Teneurin-like YD-shell" evidence="4">
    <location>
        <begin position="1075"/>
        <end position="1216"/>
    </location>
</feature>
<dbReference type="InterPro" id="IPR006530">
    <property type="entry name" value="YD"/>
</dbReference>
<dbReference type="eggNOG" id="COG3209">
    <property type="taxonomic scope" value="Bacteria"/>
</dbReference>
<dbReference type="Proteomes" id="UP000016638">
    <property type="component" value="Unassembled WGS sequence"/>
</dbReference>
<gene>
    <name evidence="5" type="ORF">HMPREF1316_2527</name>
</gene>
<dbReference type="NCBIfam" id="TIGR03696">
    <property type="entry name" value="Rhs_assc_core"/>
    <property type="match status" value="1"/>
</dbReference>
<dbReference type="SUPFAM" id="SSF63829">
    <property type="entry name" value="Calcium-dependent phosphotriesterase"/>
    <property type="match status" value="1"/>
</dbReference>
<feature type="domain" description="Teneurin-like YD-shell" evidence="4">
    <location>
        <begin position="650"/>
        <end position="783"/>
    </location>
</feature>
<evidence type="ECO:0000259" key="3">
    <source>
        <dbReference type="Pfam" id="PF20148"/>
    </source>
</evidence>
<dbReference type="InterPro" id="IPR056823">
    <property type="entry name" value="TEN-like_YD-shell"/>
</dbReference>
<evidence type="ECO:0000313" key="5">
    <source>
        <dbReference type="EMBL" id="ERL09933.1"/>
    </source>
</evidence>
<reference evidence="5 6" key="1">
    <citation type="submission" date="2013-08" db="EMBL/GenBank/DDBJ databases">
        <authorList>
            <person name="Durkin A.S."/>
            <person name="Haft D.R."/>
            <person name="McCorrison J."/>
            <person name="Torralba M."/>
            <person name="Gillis M."/>
            <person name="Haft D.H."/>
            <person name="Methe B."/>
            <person name="Sutton G."/>
            <person name="Nelson K.E."/>
        </authorList>
    </citation>
    <scope>NUCLEOTIDE SEQUENCE [LARGE SCALE GENOMIC DNA]</scope>
    <source>
        <strain evidence="5 6">F0195</strain>
    </source>
</reference>
<dbReference type="NCBIfam" id="TIGR01643">
    <property type="entry name" value="YD_repeat_2x"/>
    <property type="match status" value="9"/>
</dbReference>
<organism evidence="5 6">
    <name type="scientific">Olsenella profusa F0195</name>
    <dbReference type="NCBI Taxonomy" id="1125712"/>
    <lineage>
        <taxon>Bacteria</taxon>
        <taxon>Bacillati</taxon>
        <taxon>Actinomycetota</taxon>
        <taxon>Coriobacteriia</taxon>
        <taxon>Coriobacteriales</taxon>
        <taxon>Atopobiaceae</taxon>
        <taxon>Olsenella</taxon>
    </lineage>
</organism>
<sequence>MSIKLTIGECESAAGKYHAAAREVGNQKASLTGVSGGVKGAWEGGAADEWANRIDIVANQVEQGLSDDISSVGDLLDDVAKDARALRGKAEALPASLGGSGDSGGARLVLDDGAAGGVRGDVTALGEALDRVGPVIADVRGILSQLKTCSLSVDDAAEAAVKDAKGKLETFSGDWDAYLSGVSSLVSKITAGMSKLDPNEPAMRENATAKAVANYAKSAGAAAAMRGLANSSCAYGGDPVNMVTGNFIYPELDLRLGGAPGASVERMYNSDSPDVGLFGLGWSSTLDERLAFDGALVTHLRPDGRRRAFAPDAADGTWKTVDEVEETITREGDSYVLERPDGTSRAFDGDGRLVEVRDPLGVTSVVRRDEAGLPVRLETGGGSRHADVTYAGAHVVLVRDHAGREVSYAYEGDLLASVTKPDGATWGYAYDEQGRLCGVVDPTGRWKLRQSYDAHGRVARQRLAGQGEDAFSYATDSTTHESARSGHEAFAQDEQGRTTEVRRGPVSERYTYTARNLWEGRLDGAGARTRWDYDEAGDVSRMELPSGAGVDIERDGRRVSGVTVAGRRLLSVSYEDGLPTSVTDGEGNAFAVSWDEDGGGLSVVDPDGTRTSITLNASCEPMSLQVPGEGETRVERDPLGRPTRVLAPSGTTRYGWDAEGRLTSEQAEGAAPRSYAYDARGDLARVTEGEHQLSVERDEAGRVVRAELDDGQWMSAAYDEAGRLTSSEDSHGRTLACTYDEAGHLRRATDATGRWVEWDYDDAGRVVGVSDCLGAAQSIGYGFDGRVRSVSDNRVGDVSVARDALGRVTASFDGEGLLFEARRNANGDVVATTNAVGERASFERDWAGRIVRVAADGVRASVSRDAAGRASAVSVSEGGSALLKERYRYTKGGRLSRIEGPLGTESFTWARDGSLRSHEDALGTTTSQVGMDGRSMRVTRPDGSVWEGSLSHDMRHATVSDGGASVAVSFDGLGHPVRADMGDGTAVDYEYDGAGRLLSVAHSRAPKVTYTYDRADRVSGITQGDMGVRYAYDDAGRIARREFSDGTSVSYAYDGRGNLASLVARDADGHDALSEGYAYDRLGRRVARTVTRDGATSEFAYSYDGAGRLLSVSEDGRERDAWDYDALGNVLRASTPRGTTTYAYDAAGRMASSEGPEGVRRYEWDARSRLSRVTDGEGAPVLELSWDAADRLVSSTNERGTTTYGYDALGNRVCQEGPDGSFGWAIDPLRATRNTLGWGREGDLRPALADGAMPLWSSGTCLVSDANGTPLATTSDLATTLLEDPFGQGGWDGLAFGYAGYTPDPATGLLHARLRDYDPSARRFCSPDPRRGYMASPRTLNRWACCFGDPVNLVDVDGGWPDWSGAGKWIKDRANDAKEWVGDRANDAQEFWKHQVYGIDRTLKKKEVDIDGVKVGGEAYQHNGGGLIVMQQDASGSATGISLNTPSISIPGTKIKLSTSVSLHWGEKWGISDSVNYTNGDGPTSSYGWEVSHSGVGVKHSVSSKLPNIIGTTTGVRASIGKGFSWPQIGYAAALAGMTVLVIAAVADNAVGVEGVDEAPAAAGWVYVLRQLLSAPAFAAACAG</sequence>
<dbReference type="PATRIC" id="fig|1125712.3.peg.520"/>
<dbReference type="RefSeq" id="WP_021725365.1">
    <property type="nucleotide sequence ID" value="NZ_AWEZ01000018.1"/>
</dbReference>